<gene>
    <name evidence="3" type="ORF">HannXRQ_Chr15g0463681</name>
    <name evidence="2" type="ORF">HanXRQr2_Chr04g0149031</name>
</gene>
<evidence type="ECO:0000313" key="2">
    <source>
        <dbReference type="EMBL" id="KAF5808742.1"/>
    </source>
</evidence>
<feature type="chain" id="PRO_5041166624" evidence="1">
    <location>
        <begin position="17"/>
        <end position="58"/>
    </location>
</feature>
<evidence type="ECO:0000313" key="3">
    <source>
        <dbReference type="EMBL" id="OTF93654.1"/>
    </source>
</evidence>
<dbReference type="AlphaFoldDB" id="A0A251S473"/>
<dbReference type="Proteomes" id="UP000215914">
    <property type="component" value="Chromosome 15"/>
</dbReference>
<evidence type="ECO:0000313" key="4">
    <source>
        <dbReference type="Proteomes" id="UP000215914"/>
    </source>
</evidence>
<reference evidence="3" key="2">
    <citation type="submission" date="2017-02" db="EMBL/GenBank/DDBJ databases">
        <title>Sunflower complete genome.</title>
        <authorList>
            <person name="Langlade N."/>
            <person name="Munos S."/>
        </authorList>
    </citation>
    <scope>NUCLEOTIDE SEQUENCE [LARGE SCALE GENOMIC DNA]</scope>
    <source>
        <tissue evidence="3">Leaves</tissue>
    </source>
</reference>
<proteinExistence type="predicted"/>
<dbReference type="EMBL" id="CM007904">
    <property type="protein sequence ID" value="OTF93654.1"/>
    <property type="molecule type" value="Genomic_DNA"/>
</dbReference>
<dbReference type="InParanoid" id="A0A251S473"/>
<reference evidence="2 4" key="1">
    <citation type="journal article" date="2017" name="Nature">
        <title>The sunflower genome provides insights into oil metabolism, flowering and Asterid evolution.</title>
        <authorList>
            <person name="Badouin H."/>
            <person name="Gouzy J."/>
            <person name="Grassa C.J."/>
            <person name="Murat F."/>
            <person name="Staton S.E."/>
            <person name="Cottret L."/>
            <person name="Lelandais-Briere C."/>
            <person name="Owens G.L."/>
            <person name="Carrere S."/>
            <person name="Mayjonade B."/>
            <person name="Legrand L."/>
            <person name="Gill N."/>
            <person name="Kane N.C."/>
            <person name="Bowers J.E."/>
            <person name="Hubner S."/>
            <person name="Bellec A."/>
            <person name="Berard A."/>
            <person name="Berges H."/>
            <person name="Blanchet N."/>
            <person name="Boniface M.C."/>
            <person name="Brunel D."/>
            <person name="Catrice O."/>
            <person name="Chaidir N."/>
            <person name="Claudel C."/>
            <person name="Donnadieu C."/>
            <person name="Faraut T."/>
            <person name="Fievet G."/>
            <person name="Helmstetter N."/>
            <person name="King M."/>
            <person name="Knapp S.J."/>
            <person name="Lai Z."/>
            <person name="Le Paslier M.C."/>
            <person name="Lippi Y."/>
            <person name="Lorenzon L."/>
            <person name="Mandel J.R."/>
            <person name="Marage G."/>
            <person name="Marchand G."/>
            <person name="Marquand E."/>
            <person name="Bret-Mestries E."/>
            <person name="Morien E."/>
            <person name="Nambeesan S."/>
            <person name="Nguyen T."/>
            <person name="Pegot-Espagnet P."/>
            <person name="Pouilly N."/>
            <person name="Raftis F."/>
            <person name="Sallet E."/>
            <person name="Schiex T."/>
            <person name="Thomas J."/>
            <person name="Vandecasteele C."/>
            <person name="Vares D."/>
            <person name="Vear F."/>
            <person name="Vautrin S."/>
            <person name="Crespi M."/>
            <person name="Mangin B."/>
            <person name="Burke J.M."/>
            <person name="Salse J."/>
            <person name="Munos S."/>
            <person name="Vincourt P."/>
            <person name="Rieseberg L.H."/>
            <person name="Langlade N.B."/>
        </authorList>
    </citation>
    <scope>NUCLEOTIDE SEQUENCE [LARGE SCALE GENOMIC DNA]</scope>
    <source>
        <strain evidence="4">cv. SF193</strain>
        <tissue evidence="2">Leaves</tissue>
    </source>
</reference>
<evidence type="ECO:0000256" key="1">
    <source>
        <dbReference type="SAM" id="SignalP"/>
    </source>
</evidence>
<sequence>MIIIMLVCLLISLVICCNSGIMRGKHFKLKIVAQYKIKKYVLSIKTCYCKLSGFYPEL</sequence>
<organism evidence="3 4">
    <name type="scientific">Helianthus annuus</name>
    <name type="common">Common sunflower</name>
    <dbReference type="NCBI Taxonomy" id="4232"/>
    <lineage>
        <taxon>Eukaryota</taxon>
        <taxon>Viridiplantae</taxon>
        <taxon>Streptophyta</taxon>
        <taxon>Embryophyta</taxon>
        <taxon>Tracheophyta</taxon>
        <taxon>Spermatophyta</taxon>
        <taxon>Magnoliopsida</taxon>
        <taxon>eudicotyledons</taxon>
        <taxon>Gunneridae</taxon>
        <taxon>Pentapetalae</taxon>
        <taxon>asterids</taxon>
        <taxon>campanulids</taxon>
        <taxon>Asterales</taxon>
        <taxon>Asteraceae</taxon>
        <taxon>Asteroideae</taxon>
        <taxon>Heliantheae alliance</taxon>
        <taxon>Heliantheae</taxon>
        <taxon>Helianthus</taxon>
    </lineage>
</organism>
<name>A0A251S473_HELAN</name>
<dbReference type="EMBL" id="MNCJ02000319">
    <property type="protein sequence ID" value="KAF5808742.1"/>
    <property type="molecule type" value="Genomic_DNA"/>
</dbReference>
<dbReference type="Gramene" id="mRNA:HanXRQr2_Chr04g0149031">
    <property type="protein sequence ID" value="mRNA:HanXRQr2_Chr04g0149031"/>
    <property type="gene ID" value="HanXRQr2_Chr04g0149031"/>
</dbReference>
<keyword evidence="4" id="KW-1185">Reference proteome</keyword>
<feature type="signal peptide" evidence="1">
    <location>
        <begin position="1"/>
        <end position="16"/>
    </location>
</feature>
<reference evidence="2" key="3">
    <citation type="submission" date="2020-06" db="EMBL/GenBank/DDBJ databases">
        <title>Helianthus annuus Genome sequencing and assembly Release 2.</title>
        <authorList>
            <person name="Gouzy J."/>
            <person name="Langlade N."/>
            <person name="Munos S."/>
        </authorList>
    </citation>
    <scope>NUCLEOTIDE SEQUENCE</scope>
    <source>
        <tissue evidence="2">Leaves</tissue>
    </source>
</reference>
<protein>
    <submittedName>
        <fullName evidence="3">Uncharacterized protein</fullName>
    </submittedName>
</protein>
<accession>A0A251S473</accession>
<keyword evidence="1" id="KW-0732">Signal</keyword>